<keyword evidence="2" id="KW-1185">Reference proteome</keyword>
<accession>A0ACA9L6D3</accession>
<reference evidence="1" key="1">
    <citation type="submission" date="2021-06" db="EMBL/GenBank/DDBJ databases">
        <authorList>
            <person name="Kallberg Y."/>
            <person name="Tangrot J."/>
            <person name="Rosling A."/>
        </authorList>
    </citation>
    <scope>NUCLEOTIDE SEQUENCE</scope>
    <source>
        <strain evidence="1">CL356</strain>
    </source>
</reference>
<sequence>MEEGKAHPTEFSEKLSILHACLKLGDIERAGKIWQNLHDIAPNDMIHLLNISVHNAFLEALVETSEPAYYETALRWLDELDGYGLKPDMMTFTILIRGFLRFIISLRFLPNLIFHPVATHQLCLKLNSEIKGLSLLKAMIYEMEQNGFTIEQLVKSRLLLDEDIVQLIELFVNEEDPDRDSHFLLDKLTGLHKSERNTVTPVQSIEQIPVVNGESASAVPGSPPVQSSTKVAIGVKLMKSTLGALKETQLSEYERQIRLEENALHAAIERWKYEHEQMRKVGKQSSGFPSIKKYMWDWHETLVPMIEDELKKCRDPRGGLERAQYGPFLQLLSADKLSAITIMEMMRQNSAGGIIDGMKTTRGIMAIGKAVESEYNISRDLNIQELFASGKLFNMTIRRAAARIEREDLDTTWKPEWPQVVRAKIGSVLAAMLIEVAKLQVSTIDANGKKITEIVPAFFHSYEYSRGKKIGVIKLNPQLIKLLSAESIGEHLHPRMLPMLIHPKPWLTYNSGGYFTSPTLVMRTKECPEQIAYLKKASELQYLERVFAGLDVLGSTCWTINKKVYDVVIEIWNSGKGMANIPPVDLNLEMPEKPPDFGTNLISKVHWMKTCKDITQKIRNNYGLRCSVNYKVDIAGA</sequence>
<gene>
    <name evidence="1" type="ORF">ACOLOM_LOCUS3069</name>
</gene>
<feature type="non-terminal residue" evidence="1">
    <location>
        <position position="637"/>
    </location>
</feature>
<name>A0ACA9L6D3_9GLOM</name>
<organism evidence="1 2">
    <name type="scientific">Acaulospora colombiana</name>
    <dbReference type="NCBI Taxonomy" id="27376"/>
    <lineage>
        <taxon>Eukaryota</taxon>
        <taxon>Fungi</taxon>
        <taxon>Fungi incertae sedis</taxon>
        <taxon>Mucoromycota</taxon>
        <taxon>Glomeromycotina</taxon>
        <taxon>Glomeromycetes</taxon>
        <taxon>Diversisporales</taxon>
        <taxon>Acaulosporaceae</taxon>
        <taxon>Acaulospora</taxon>
    </lineage>
</organism>
<evidence type="ECO:0000313" key="1">
    <source>
        <dbReference type="EMBL" id="CAG8507454.1"/>
    </source>
</evidence>
<evidence type="ECO:0000313" key="2">
    <source>
        <dbReference type="Proteomes" id="UP000789525"/>
    </source>
</evidence>
<dbReference type="EMBL" id="CAJVPT010004388">
    <property type="protein sequence ID" value="CAG8507454.1"/>
    <property type="molecule type" value="Genomic_DNA"/>
</dbReference>
<comment type="caution">
    <text evidence="1">The sequence shown here is derived from an EMBL/GenBank/DDBJ whole genome shotgun (WGS) entry which is preliminary data.</text>
</comment>
<dbReference type="Proteomes" id="UP000789525">
    <property type="component" value="Unassembled WGS sequence"/>
</dbReference>
<proteinExistence type="predicted"/>
<protein>
    <submittedName>
        <fullName evidence="1">1798_t:CDS:1</fullName>
    </submittedName>
</protein>